<evidence type="ECO:0000313" key="1">
    <source>
        <dbReference type="EMBL" id="QDT33280.1"/>
    </source>
</evidence>
<accession>A0A517QNS2</accession>
<dbReference type="EMBL" id="CP036267">
    <property type="protein sequence ID" value="QDT33280.1"/>
    <property type="molecule type" value="Genomic_DNA"/>
</dbReference>
<protein>
    <submittedName>
        <fullName evidence="1">Uncharacterized protein</fullName>
    </submittedName>
</protein>
<evidence type="ECO:0000313" key="2">
    <source>
        <dbReference type="Proteomes" id="UP000315724"/>
    </source>
</evidence>
<dbReference type="OrthoDB" id="370799at2"/>
<keyword evidence="2" id="KW-1185">Reference proteome</keyword>
<sequence length="303" mass="33581">MHFLACDVTSQLIELPISQSGSADIVLGKPQAQEAFDANNSSIKEAFASSNKQLTLMPLGDWGNTIWRNLPSQLAILTDNPLESSLIAAPANRFQNETSMNLWQWLVEHSDEFSVSANEISASSIKDQFPDLAPTDSSMPDWLRSACNNLNLKNANSGPDAIAIKAGLFQIHGDLETSHEYAQDCQGKGRYAAGDYWHGIMHRREPDYGNSKYWFRRVGEHPIFDDLSTQASTILKACASPLAHQWSDRLTANGTGHGWDPMAFVDLCETCATSQDKQLIEAVKQIQWAEMMLLLAQTYCDAQ</sequence>
<organism evidence="1 2">
    <name type="scientific">Thalassoglobus polymorphus</name>
    <dbReference type="NCBI Taxonomy" id="2527994"/>
    <lineage>
        <taxon>Bacteria</taxon>
        <taxon>Pseudomonadati</taxon>
        <taxon>Planctomycetota</taxon>
        <taxon>Planctomycetia</taxon>
        <taxon>Planctomycetales</taxon>
        <taxon>Planctomycetaceae</taxon>
        <taxon>Thalassoglobus</taxon>
    </lineage>
</organism>
<name>A0A517QNS2_9PLAN</name>
<proteinExistence type="predicted"/>
<reference evidence="1 2" key="1">
    <citation type="submission" date="2019-02" db="EMBL/GenBank/DDBJ databases">
        <title>Deep-cultivation of Planctomycetes and their phenomic and genomic characterization uncovers novel biology.</title>
        <authorList>
            <person name="Wiegand S."/>
            <person name="Jogler M."/>
            <person name="Boedeker C."/>
            <person name="Pinto D."/>
            <person name="Vollmers J."/>
            <person name="Rivas-Marin E."/>
            <person name="Kohn T."/>
            <person name="Peeters S.H."/>
            <person name="Heuer A."/>
            <person name="Rast P."/>
            <person name="Oberbeckmann S."/>
            <person name="Bunk B."/>
            <person name="Jeske O."/>
            <person name="Meyerdierks A."/>
            <person name="Storesund J.E."/>
            <person name="Kallscheuer N."/>
            <person name="Luecker S."/>
            <person name="Lage O.M."/>
            <person name="Pohl T."/>
            <person name="Merkel B.J."/>
            <person name="Hornburger P."/>
            <person name="Mueller R.-W."/>
            <person name="Bruemmer F."/>
            <person name="Labrenz M."/>
            <person name="Spormann A.M."/>
            <person name="Op den Camp H."/>
            <person name="Overmann J."/>
            <person name="Amann R."/>
            <person name="Jetten M.S.M."/>
            <person name="Mascher T."/>
            <person name="Medema M.H."/>
            <person name="Devos D.P."/>
            <person name="Kaster A.-K."/>
            <person name="Ovreas L."/>
            <person name="Rohde M."/>
            <person name="Galperin M.Y."/>
            <person name="Jogler C."/>
        </authorList>
    </citation>
    <scope>NUCLEOTIDE SEQUENCE [LARGE SCALE GENOMIC DNA]</scope>
    <source>
        <strain evidence="1 2">Mal48</strain>
    </source>
</reference>
<gene>
    <name evidence="1" type="ORF">Mal48_25330</name>
</gene>
<dbReference type="Proteomes" id="UP000315724">
    <property type="component" value="Chromosome"/>
</dbReference>
<dbReference type="RefSeq" id="WP_145199358.1">
    <property type="nucleotide sequence ID" value="NZ_CP036267.1"/>
</dbReference>
<dbReference type="KEGG" id="tpol:Mal48_25330"/>
<dbReference type="AlphaFoldDB" id="A0A517QNS2"/>